<gene>
    <name evidence="2" type="ORF">IU459_32640</name>
</gene>
<feature type="coiled-coil region" evidence="1">
    <location>
        <begin position="119"/>
        <end position="153"/>
    </location>
</feature>
<dbReference type="RefSeq" id="WP_195133443.1">
    <property type="nucleotide sequence ID" value="NZ_JADLQX010000040.1"/>
</dbReference>
<evidence type="ECO:0008006" key="4">
    <source>
        <dbReference type="Google" id="ProtNLM"/>
    </source>
</evidence>
<keyword evidence="1" id="KW-0175">Coiled coil</keyword>
<proteinExistence type="predicted"/>
<organism evidence="2 3">
    <name type="scientific">Nocardia amamiensis</name>
    <dbReference type="NCBI Taxonomy" id="404578"/>
    <lineage>
        <taxon>Bacteria</taxon>
        <taxon>Bacillati</taxon>
        <taxon>Actinomycetota</taxon>
        <taxon>Actinomycetes</taxon>
        <taxon>Mycobacteriales</taxon>
        <taxon>Nocardiaceae</taxon>
        <taxon>Nocardia</taxon>
    </lineage>
</organism>
<dbReference type="Gene3D" id="1.10.10.10">
    <property type="entry name" value="Winged helix-like DNA-binding domain superfamily/Winged helix DNA-binding domain"/>
    <property type="match status" value="1"/>
</dbReference>
<protein>
    <recommendedName>
        <fullName evidence="4">Transposase</fullName>
    </recommendedName>
</protein>
<dbReference type="InterPro" id="IPR036388">
    <property type="entry name" value="WH-like_DNA-bd_sf"/>
</dbReference>
<dbReference type="Proteomes" id="UP000702209">
    <property type="component" value="Unassembled WGS sequence"/>
</dbReference>
<reference evidence="2 3" key="1">
    <citation type="submission" date="2020-10" db="EMBL/GenBank/DDBJ databases">
        <title>Identification of Nocardia species via Next-generation sequencing and recognition of intraspecies genetic diversity.</title>
        <authorList>
            <person name="Li P."/>
            <person name="Li P."/>
            <person name="Lu B."/>
        </authorList>
    </citation>
    <scope>NUCLEOTIDE SEQUENCE [LARGE SCALE GENOMIC DNA]</scope>
    <source>
        <strain evidence="2 3">BJ06-0157</strain>
    </source>
</reference>
<evidence type="ECO:0000313" key="2">
    <source>
        <dbReference type="EMBL" id="MBF6302253.1"/>
    </source>
</evidence>
<dbReference type="EMBL" id="JADLQX010000040">
    <property type="protein sequence ID" value="MBF6302253.1"/>
    <property type="molecule type" value="Genomic_DNA"/>
</dbReference>
<name>A0ABS0D2B2_9NOCA</name>
<evidence type="ECO:0000313" key="3">
    <source>
        <dbReference type="Proteomes" id="UP000702209"/>
    </source>
</evidence>
<accession>A0ABS0D2B2</accession>
<sequence length="164" mass="18188">MQGRKYSDELRESALEMLQQAYDAGMTQTQACESVASQFLSRQASSDWEDAPSVHTLRYWGASWGIFAGLPGRRATSERAAGTTASGAESGERGVDDFDRIVYGEQVRTALLAEHESAAAEWDSERSGLLTEIEQLRAENAQLCQEKDAVAQLAMFYLRRNQND</sequence>
<evidence type="ECO:0000256" key="1">
    <source>
        <dbReference type="SAM" id="Coils"/>
    </source>
</evidence>
<keyword evidence="3" id="KW-1185">Reference proteome</keyword>
<comment type="caution">
    <text evidence="2">The sequence shown here is derived from an EMBL/GenBank/DDBJ whole genome shotgun (WGS) entry which is preliminary data.</text>
</comment>